<dbReference type="AlphaFoldDB" id="A0A432DZ53"/>
<evidence type="ECO:0000313" key="2">
    <source>
        <dbReference type="Proteomes" id="UP000276953"/>
    </source>
</evidence>
<gene>
    <name evidence="1" type="ORF">EJ377_03475</name>
</gene>
<dbReference type="Proteomes" id="UP000276953">
    <property type="component" value="Unassembled WGS sequence"/>
</dbReference>
<name>A0A432DZ53_9FLAO</name>
<sequence>MAFFNSCSGDNYDMINPSGQKLLLSKVTTTYYDDPTKPETAVETLEYNSQESLSGCSLKEEAALLNTATENL</sequence>
<dbReference type="EMBL" id="RYFC01000001">
    <property type="protein sequence ID" value="RTZ49553.1"/>
    <property type="molecule type" value="Genomic_DNA"/>
</dbReference>
<accession>A0A432DZ53</accession>
<organism evidence="1 2">
    <name type="scientific">Chryseobacterium arthrosphaerae</name>
    <dbReference type="NCBI Taxonomy" id="651561"/>
    <lineage>
        <taxon>Bacteria</taxon>
        <taxon>Pseudomonadati</taxon>
        <taxon>Bacteroidota</taxon>
        <taxon>Flavobacteriia</taxon>
        <taxon>Flavobacteriales</taxon>
        <taxon>Weeksellaceae</taxon>
        <taxon>Chryseobacterium group</taxon>
        <taxon>Chryseobacterium</taxon>
    </lineage>
</organism>
<reference evidence="1 2" key="1">
    <citation type="submission" date="2018-12" db="EMBL/GenBank/DDBJ databases">
        <title>Draft Genome Sequence of Chryseobacterium arthrosphaerae strain ED882-96 Isolated from the Blood of a Patient with Liver Cirrhosis in Taiwan.</title>
        <authorList>
            <person name="Lin J.-N."/>
            <person name="Lai C.-H."/>
            <person name="Yang C.-H."/>
            <person name="Huang Y.-H."/>
        </authorList>
    </citation>
    <scope>NUCLEOTIDE SEQUENCE [LARGE SCALE GENOMIC DNA]</scope>
    <source>
        <strain evidence="1 2">ED882-96</strain>
    </source>
</reference>
<proteinExistence type="predicted"/>
<evidence type="ECO:0000313" key="1">
    <source>
        <dbReference type="EMBL" id="RTZ49553.1"/>
    </source>
</evidence>
<comment type="caution">
    <text evidence="1">The sequence shown here is derived from an EMBL/GenBank/DDBJ whole genome shotgun (WGS) entry which is preliminary data.</text>
</comment>
<protein>
    <submittedName>
        <fullName evidence="1">Uncharacterized protein</fullName>
    </submittedName>
</protein>